<accession>A0AAD8KV55</accession>
<keyword evidence="3" id="KW-1185">Reference proteome</keyword>
<evidence type="ECO:0000313" key="3">
    <source>
        <dbReference type="Proteomes" id="UP001229421"/>
    </source>
</evidence>
<evidence type="ECO:0000256" key="1">
    <source>
        <dbReference type="SAM" id="SignalP"/>
    </source>
</evidence>
<proteinExistence type="predicted"/>
<dbReference type="Proteomes" id="UP001229421">
    <property type="component" value="Unassembled WGS sequence"/>
</dbReference>
<evidence type="ECO:0000313" key="2">
    <source>
        <dbReference type="EMBL" id="KAK1429598.1"/>
    </source>
</evidence>
<keyword evidence="1" id="KW-0732">Signal</keyword>
<organism evidence="2 3">
    <name type="scientific">Tagetes erecta</name>
    <name type="common">African marigold</name>
    <dbReference type="NCBI Taxonomy" id="13708"/>
    <lineage>
        <taxon>Eukaryota</taxon>
        <taxon>Viridiplantae</taxon>
        <taxon>Streptophyta</taxon>
        <taxon>Embryophyta</taxon>
        <taxon>Tracheophyta</taxon>
        <taxon>Spermatophyta</taxon>
        <taxon>Magnoliopsida</taxon>
        <taxon>eudicotyledons</taxon>
        <taxon>Gunneridae</taxon>
        <taxon>Pentapetalae</taxon>
        <taxon>asterids</taxon>
        <taxon>campanulids</taxon>
        <taxon>Asterales</taxon>
        <taxon>Asteraceae</taxon>
        <taxon>Asteroideae</taxon>
        <taxon>Heliantheae alliance</taxon>
        <taxon>Tageteae</taxon>
        <taxon>Tagetes</taxon>
    </lineage>
</organism>
<reference evidence="2" key="1">
    <citation type="journal article" date="2023" name="bioRxiv">
        <title>Improved chromosome-level genome assembly for marigold (Tagetes erecta).</title>
        <authorList>
            <person name="Jiang F."/>
            <person name="Yuan L."/>
            <person name="Wang S."/>
            <person name="Wang H."/>
            <person name="Xu D."/>
            <person name="Wang A."/>
            <person name="Fan W."/>
        </authorList>
    </citation>
    <scope>NUCLEOTIDE SEQUENCE</scope>
    <source>
        <strain evidence="2">WSJ</strain>
        <tissue evidence="2">Leaf</tissue>
    </source>
</reference>
<name>A0AAD8KV55_TARER</name>
<dbReference type="AlphaFoldDB" id="A0AAD8KV55"/>
<dbReference type="EMBL" id="JAUHHV010000003">
    <property type="protein sequence ID" value="KAK1429598.1"/>
    <property type="molecule type" value="Genomic_DNA"/>
</dbReference>
<protein>
    <submittedName>
        <fullName evidence="2">Uncharacterized protein</fullName>
    </submittedName>
</protein>
<comment type="caution">
    <text evidence="2">The sequence shown here is derived from an EMBL/GenBank/DDBJ whole genome shotgun (WGS) entry which is preliminary data.</text>
</comment>
<gene>
    <name evidence="2" type="ORF">QVD17_11812</name>
</gene>
<feature type="signal peptide" evidence="1">
    <location>
        <begin position="1"/>
        <end position="15"/>
    </location>
</feature>
<feature type="chain" id="PRO_5041943654" evidence="1">
    <location>
        <begin position="16"/>
        <end position="78"/>
    </location>
</feature>
<sequence length="78" mass="8408">MVIIIFIIIHGICLSSNLLDCTVIKTSLLMDAIVLGSGYDLFVGDDGKSVTFANDHHKCFLGFCWFLNAAASNGTIVL</sequence>